<protein>
    <recommendedName>
        <fullName evidence="13">DNA 3'-5' helicase</fullName>
        <ecNumber evidence="13">5.6.2.4</ecNumber>
    </recommendedName>
</protein>
<feature type="domain" description="UvrD-like helicase C-terminal" evidence="18">
    <location>
        <begin position="349"/>
        <end position="685"/>
    </location>
</feature>
<keyword evidence="10" id="KW-0234">DNA repair</keyword>
<evidence type="ECO:0000256" key="13">
    <source>
        <dbReference type="ARBA" id="ARBA00034808"/>
    </source>
</evidence>
<evidence type="ECO:0000256" key="8">
    <source>
        <dbReference type="ARBA" id="ARBA00022840"/>
    </source>
</evidence>
<gene>
    <name evidence="19" type="ORF">ABLG96_12120</name>
</gene>
<dbReference type="SUPFAM" id="SSF52540">
    <property type="entry name" value="P-loop containing nucleoside triphosphate hydrolases"/>
    <property type="match status" value="1"/>
</dbReference>
<organism evidence="19">
    <name type="scientific">Nakamurella sp. A5-74</name>
    <dbReference type="NCBI Taxonomy" id="3158264"/>
    <lineage>
        <taxon>Bacteria</taxon>
        <taxon>Bacillati</taxon>
        <taxon>Actinomycetota</taxon>
        <taxon>Actinomycetes</taxon>
        <taxon>Nakamurellales</taxon>
        <taxon>Nakamurellaceae</taxon>
        <taxon>Nakamurella</taxon>
    </lineage>
</organism>
<dbReference type="PANTHER" id="PTHR11070">
    <property type="entry name" value="UVRD / RECB / PCRA DNA HELICASE FAMILY MEMBER"/>
    <property type="match status" value="1"/>
</dbReference>
<comment type="catalytic activity">
    <reaction evidence="14">
        <text>ATP + H2O = ADP + phosphate + H(+)</text>
        <dbReference type="Rhea" id="RHEA:13065"/>
        <dbReference type="ChEBI" id="CHEBI:15377"/>
        <dbReference type="ChEBI" id="CHEBI:15378"/>
        <dbReference type="ChEBI" id="CHEBI:30616"/>
        <dbReference type="ChEBI" id="CHEBI:43474"/>
        <dbReference type="ChEBI" id="CHEBI:456216"/>
        <dbReference type="EC" id="5.6.2.4"/>
    </reaction>
</comment>
<evidence type="ECO:0000256" key="10">
    <source>
        <dbReference type="ARBA" id="ARBA00023204"/>
    </source>
</evidence>
<evidence type="ECO:0000256" key="3">
    <source>
        <dbReference type="ARBA" id="ARBA00022741"/>
    </source>
</evidence>
<dbReference type="EC" id="5.6.2.4" evidence="13"/>
<keyword evidence="5 15" id="KW-0378">Hydrolase</keyword>
<name>A0AAU8DKH9_9ACTN</name>
<feature type="region of interest" description="Disordered" evidence="16">
    <location>
        <begin position="364"/>
        <end position="383"/>
    </location>
</feature>
<evidence type="ECO:0000256" key="2">
    <source>
        <dbReference type="ARBA" id="ARBA00022722"/>
    </source>
</evidence>
<evidence type="ECO:0000256" key="15">
    <source>
        <dbReference type="PROSITE-ProRule" id="PRU00560"/>
    </source>
</evidence>
<evidence type="ECO:0000259" key="18">
    <source>
        <dbReference type="PROSITE" id="PS51217"/>
    </source>
</evidence>
<dbReference type="GO" id="GO:0033202">
    <property type="term" value="C:DNA helicase complex"/>
    <property type="evidence" value="ECO:0007669"/>
    <property type="project" value="TreeGrafter"/>
</dbReference>
<evidence type="ECO:0000256" key="4">
    <source>
        <dbReference type="ARBA" id="ARBA00022763"/>
    </source>
</evidence>
<dbReference type="PANTHER" id="PTHR11070:SF59">
    <property type="entry name" value="DNA 3'-5' HELICASE"/>
    <property type="match status" value="1"/>
</dbReference>
<dbReference type="InterPro" id="IPR014017">
    <property type="entry name" value="DNA_helicase_UvrD-like_C"/>
</dbReference>
<dbReference type="PROSITE" id="PS51198">
    <property type="entry name" value="UVRD_HELICASE_ATP_BIND"/>
    <property type="match status" value="1"/>
</dbReference>
<proteinExistence type="inferred from homology"/>
<feature type="domain" description="UvrD-like helicase ATP-binding" evidence="17">
    <location>
        <begin position="53"/>
        <end position="349"/>
    </location>
</feature>
<evidence type="ECO:0000256" key="1">
    <source>
        <dbReference type="ARBA" id="ARBA00009922"/>
    </source>
</evidence>
<dbReference type="InterPro" id="IPR011604">
    <property type="entry name" value="PDDEXK-like_dom_sf"/>
</dbReference>
<keyword evidence="6 15" id="KW-0347">Helicase</keyword>
<evidence type="ECO:0000313" key="19">
    <source>
        <dbReference type="EMBL" id="XCG62029.1"/>
    </source>
</evidence>
<evidence type="ECO:0000256" key="16">
    <source>
        <dbReference type="SAM" id="MobiDB-lite"/>
    </source>
</evidence>
<accession>A0AAU8DKH9</accession>
<evidence type="ECO:0000256" key="5">
    <source>
        <dbReference type="ARBA" id="ARBA00022801"/>
    </source>
</evidence>
<sequence length="1126" mass="118014">MTSPADTPVRIAAEQRASRAPGTAGVPGADAGARAGADYRLTAPSARYRTGKFSPSSEQRQVIENQVRRVRVLAGPGTGKTATLVEAAVERITVRGVDPASILVLTFSRRAAKELSERLSSRLDLTLGEPMVRTLHSYAYSLLKADAARSGLPAPRMLGAAEADRMVADLLDGQLLDGAAQWPGSIRPALGSAAFASEVRDLVLRTGERALSPARIAAIGRARRRPEWVAAAGLAREYQQVLDLRMGTTGLGTALDQAELTVAALEVLGRDDVLAAEQTRVRRVFVDEYQDVDPGQAALIERVAAGADELVVVGDPDQAIYSFRGSEPAALRDVEVDRTVVLKTSHRSGAALLAATRRIATALPGPPRHRQLTAAVDPPPTVGAGEERAAVEIRTLPTAARQAAYVADRLRRAHLQDGIAWASMAVILRSPAASMPPLTRAFAAAGVPLVARGTGVPLDDPLAADLVTLLGTGPDRTTIDAEVVARLLGSAVLGPDTLDALAVRRLRGVARRVMSEHRGAGSAGGTGAVIAELVRALAGVVRDQEDSDPAADRVAAARAVLAAVPDPIAAAVRRLVRLIRTADAVADERDAEVALWQLWTTSGLEKDLLATVGRGGRAAARADASLDAVVSLFEDAADLAARLPGAGVTAFVEQARARRVPDEQTASGAAAHEAVSVLSAHGAKGLEWDLVCVVDVQDGRWPDLRTSAGLLRVDELLDLAAGVDPAVSRSAERLADERRLFYVACTRARRQLLVTAVDGDDSVPSRFLGELAGPEPVAAGWPGGVSPRRALHLVDLVGELRRVVCDEGTEPETALEAARQLARLAAAGVPGAHPDQWWGLAGPTTEEDAVPPGAPVRISPSAVESLQTCELRGVLERRGARGPMGDAQTLGVAVHAAVSGLARGVPRDVVVAEIDAHLAGQERLPDWQIRRLRRAIVSMTDAADRWLQVIGAGGWATIGSELAVDLPLASIDGHPIHLTGRVDLLSQTPEGTTVVTDFKTGSAKVTRAQAAEHLQLAAYQLAVAAGAVVSGRTVLPDGVVEPASAERPRVTVSGGAQLVYLRTGEAKVLTQEALDDDRARDVAEQAVVGAAALISSAVRASENPACERCPVRTCCPLQTEGRQVTR</sequence>
<keyword evidence="7" id="KW-0269">Exonuclease</keyword>
<dbReference type="Gene3D" id="1.10.10.160">
    <property type="match status" value="1"/>
</dbReference>
<dbReference type="AlphaFoldDB" id="A0AAU8DKH9"/>
<comment type="similarity">
    <text evidence="1">Belongs to the helicase family. UvrD subfamily.</text>
</comment>
<evidence type="ECO:0000256" key="14">
    <source>
        <dbReference type="ARBA" id="ARBA00048988"/>
    </source>
</evidence>
<dbReference type="Gene3D" id="3.40.50.300">
    <property type="entry name" value="P-loop containing nucleotide triphosphate hydrolases"/>
    <property type="match status" value="3"/>
</dbReference>
<feature type="region of interest" description="Disordered" evidence="16">
    <location>
        <begin position="1"/>
        <end position="32"/>
    </location>
</feature>
<evidence type="ECO:0000256" key="7">
    <source>
        <dbReference type="ARBA" id="ARBA00022839"/>
    </source>
</evidence>
<reference evidence="19" key="1">
    <citation type="submission" date="2024-05" db="EMBL/GenBank/DDBJ databases">
        <authorList>
            <person name="Cai S.Y."/>
            <person name="Jin L.M."/>
            <person name="Li H.R."/>
        </authorList>
    </citation>
    <scope>NUCLEOTIDE SEQUENCE</scope>
    <source>
        <strain evidence="19">A5-74</strain>
    </source>
</reference>
<dbReference type="InterPro" id="IPR013986">
    <property type="entry name" value="DExx_box_DNA_helicase_dom_sf"/>
</dbReference>
<dbReference type="EMBL" id="CP159218">
    <property type="protein sequence ID" value="XCG62029.1"/>
    <property type="molecule type" value="Genomic_DNA"/>
</dbReference>
<evidence type="ECO:0000259" key="17">
    <source>
        <dbReference type="PROSITE" id="PS51198"/>
    </source>
</evidence>
<dbReference type="InterPro" id="IPR027417">
    <property type="entry name" value="P-loop_NTPase"/>
</dbReference>
<evidence type="ECO:0000256" key="11">
    <source>
        <dbReference type="ARBA" id="ARBA00023235"/>
    </source>
</evidence>
<dbReference type="InterPro" id="IPR038726">
    <property type="entry name" value="PDDEXK_AddAB-type"/>
</dbReference>
<dbReference type="GO" id="GO:0003677">
    <property type="term" value="F:DNA binding"/>
    <property type="evidence" value="ECO:0007669"/>
    <property type="project" value="UniProtKB-KW"/>
</dbReference>
<dbReference type="GO" id="GO:0005524">
    <property type="term" value="F:ATP binding"/>
    <property type="evidence" value="ECO:0007669"/>
    <property type="project" value="UniProtKB-UniRule"/>
</dbReference>
<dbReference type="Gene3D" id="3.90.320.10">
    <property type="match status" value="1"/>
</dbReference>
<dbReference type="Pfam" id="PF00580">
    <property type="entry name" value="UvrD-helicase"/>
    <property type="match status" value="1"/>
</dbReference>
<dbReference type="GO" id="GO:0043138">
    <property type="term" value="F:3'-5' DNA helicase activity"/>
    <property type="evidence" value="ECO:0007669"/>
    <property type="project" value="UniProtKB-EC"/>
</dbReference>
<comment type="catalytic activity">
    <reaction evidence="12">
        <text>Couples ATP hydrolysis with the unwinding of duplex DNA by translocating in the 3'-5' direction.</text>
        <dbReference type="EC" id="5.6.2.4"/>
    </reaction>
</comment>
<dbReference type="GO" id="GO:0005829">
    <property type="term" value="C:cytosol"/>
    <property type="evidence" value="ECO:0007669"/>
    <property type="project" value="TreeGrafter"/>
</dbReference>
<evidence type="ECO:0000256" key="9">
    <source>
        <dbReference type="ARBA" id="ARBA00023125"/>
    </source>
</evidence>
<feature type="binding site" evidence="15">
    <location>
        <begin position="74"/>
        <end position="81"/>
    </location>
    <ligand>
        <name>ATP</name>
        <dbReference type="ChEBI" id="CHEBI:30616"/>
    </ligand>
</feature>
<keyword evidence="8 15" id="KW-0067">ATP-binding</keyword>
<evidence type="ECO:0000256" key="6">
    <source>
        <dbReference type="ARBA" id="ARBA00022806"/>
    </source>
</evidence>
<keyword evidence="2" id="KW-0540">Nuclease</keyword>
<evidence type="ECO:0000256" key="12">
    <source>
        <dbReference type="ARBA" id="ARBA00034617"/>
    </source>
</evidence>
<dbReference type="Pfam" id="PF12705">
    <property type="entry name" value="PDDEXK_1"/>
    <property type="match status" value="1"/>
</dbReference>
<keyword evidence="9" id="KW-0238">DNA-binding</keyword>
<dbReference type="InterPro" id="IPR014016">
    <property type="entry name" value="UvrD-like_ATP-bd"/>
</dbReference>
<dbReference type="PROSITE" id="PS51217">
    <property type="entry name" value="UVRD_HELICASE_CTER"/>
    <property type="match status" value="1"/>
</dbReference>
<keyword evidence="11" id="KW-0413">Isomerase</keyword>
<dbReference type="CDD" id="cd17932">
    <property type="entry name" value="DEXQc_UvrD"/>
    <property type="match status" value="1"/>
</dbReference>
<dbReference type="Pfam" id="PF13361">
    <property type="entry name" value="UvrD_C"/>
    <property type="match status" value="1"/>
</dbReference>
<dbReference type="InterPro" id="IPR000212">
    <property type="entry name" value="DNA_helicase_UvrD/REP"/>
</dbReference>
<dbReference type="GO" id="GO:0004527">
    <property type="term" value="F:exonuclease activity"/>
    <property type="evidence" value="ECO:0007669"/>
    <property type="project" value="UniProtKB-KW"/>
</dbReference>
<dbReference type="GO" id="GO:0000725">
    <property type="term" value="P:recombinational repair"/>
    <property type="evidence" value="ECO:0007669"/>
    <property type="project" value="TreeGrafter"/>
</dbReference>
<dbReference type="RefSeq" id="WP_353647644.1">
    <property type="nucleotide sequence ID" value="NZ_CP159218.1"/>
</dbReference>
<keyword evidence="3 15" id="KW-0547">Nucleotide-binding</keyword>
<keyword evidence="4" id="KW-0227">DNA damage</keyword>